<evidence type="ECO:0000313" key="2">
    <source>
        <dbReference type="EMBL" id="KAA3488389.1"/>
    </source>
</evidence>
<gene>
    <name evidence="2" type="ORF">EPI10_032148</name>
</gene>
<accession>A0A5B6X2B8</accession>
<feature type="region of interest" description="Disordered" evidence="1">
    <location>
        <begin position="1"/>
        <end position="26"/>
    </location>
</feature>
<feature type="compositionally biased region" description="Polar residues" evidence="1">
    <location>
        <begin position="175"/>
        <end position="194"/>
    </location>
</feature>
<feature type="compositionally biased region" description="Basic and acidic residues" evidence="1">
    <location>
        <begin position="124"/>
        <end position="141"/>
    </location>
</feature>
<proteinExistence type="predicted"/>
<dbReference type="AlphaFoldDB" id="A0A5B6X2B8"/>
<reference evidence="3" key="1">
    <citation type="journal article" date="2019" name="Plant Biotechnol. J.">
        <title>Genome sequencing of the Australian wild diploid species Gossypium australe highlights disease resistance and delayed gland morphogenesis.</title>
        <authorList>
            <person name="Cai Y."/>
            <person name="Cai X."/>
            <person name="Wang Q."/>
            <person name="Wang P."/>
            <person name="Zhang Y."/>
            <person name="Cai C."/>
            <person name="Xu Y."/>
            <person name="Wang K."/>
            <person name="Zhou Z."/>
            <person name="Wang C."/>
            <person name="Geng S."/>
            <person name="Li B."/>
            <person name="Dong Q."/>
            <person name="Hou Y."/>
            <person name="Wang H."/>
            <person name="Ai P."/>
            <person name="Liu Z."/>
            <person name="Yi F."/>
            <person name="Sun M."/>
            <person name="An G."/>
            <person name="Cheng J."/>
            <person name="Zhang Y."/>
            <person name="Shi Q."/>
            <person name="Xie Y."/>
            <person name="Shi X."/>
            <person name="Chang Y."/>
            <person name="Huang F."/>
            <person name="Chen Y."/>
            <person name="Hong S."/>
            <person name="Mi L."/>
            <person name="Sun Q."/>
            <person name="Zhang L."/>
            <person name="Zhou B."/>
            <person name="Peng R."/>
            <person name="Zhang X."/>
            <person name="Liu F."/>
        </authorList>
    </citation>
    <scope>NUCLEOTIDE SEQUENCE [LARGE SCALE GENOMIC DNA]</scope>
    <source>
        <strain evidence="3">cv. PA1801</strain>
    </source>
</reference>
<feature type="region of interest" description="Disordered" evidence="1">
    <location>
        <begin position="124"/>
        <end position="200"/>
    </location>
</feature>
<protein>
    <submittedName>
        <fullName evidence="2">2,3-bisphosphoglycerate-independent phosphoglycerate mutase</fullName>
    </submittedName>
</protein>
<organism evidence="2 3">
    <name type="scientific">Gossypium australe</name>
    <dbReference type="NCBI Taxonomy" id="47621"/>
    <lineage>
        <taxon>Eukaryota</taxon>
        <taxon>Viridiplantae</taxon>
        <taxon>Streptophyta</taxon>
        <taxon>Embryophyta</taxon>
        <taxon>Tracheophyta</taxon>
        <taxon>Spermatophyta</taxon>
        <taxon>Magnoliopsida</taxon>
        <taxon>eudicotyledons</taxon>
        <taxon>Gunneridae</taxon>
        <taxon>Pentapetalae</taxon>
        <taxon>rosids</taxon>
        <taxon>malvids</taxon>
        <taxon>Malvales</taxon>
        <taxon>Malvaceae</taxon>
        <taxon>Malvoideae</taxon>
        <taxon>Gossypium</taxon>
    </lineage>
</organism>
<evidence type="ECO:0000313" key="3">
    <source>
        <dbReference type="Proteomes" id="UP000325315"/>
    </source>
</evidence>
<keyword evidence="3" id="KW-1185">Reference proteome</keyword>
<dbReference type="EMBL" id="SMMG02000001">
    <property type="protein sequence ID" value="KAA3488389.1"/>
    <property type="molecule type" value="Genomic_DNA"/>
</dbReference>
<name>A0A5B6X2B8_9ROSI</name>
<dbReference type="Proteomes" id="UP000325315">
    <property type="component" value="Unassembled WGS sequence"/>
</dbReference>
<comment type="caution">
    <text evidence="2">The sequence shown here is derived from an EMBL/GenBank/DDBJ whole genome shotgun (WGS) entry which is preliminary data.</text>
</comment>
<evidence type="ECO:0000256" key="1">
    <source>
        <dbReference type="SAM" id="MobiDB-lite"/>
    </source>
</evidence>
<sequence>MDPDRAVADDIESNAPAPAQGTASAKFRSITSSHEVEAKQAFFQMMNEWFAEFVRTNSAAQQPPPPQVPVAPQVIVPIRLSKPPVDKIRKNGAEEFRATVNDDAERSEFWLENTIRVACKAEEFSKEKKKVDSKARDERKGSMSKSYHSSSKRFRYATSHSNASIGHSSRDRVKQYTSPKAQIPMESSVSSIRNNKPECR</sequence>
<feature type="compositionally biased region" description="Polar residues" evidence="1">
    <location>
        <begin position="158"/>
        <end position="167"/>
    </location>
</feature>